<dbReference type="RefSeq" id="WP_139655574.1">
    <property type="nucleotide sequence ID" value="NZ_CAWOQH010000035.1"/>
</dbReference>
<protein>
    <submittedName>
        <fullName evidence="1">Uncharacterized protein</fullName>
    </submittedName>
</protein>
<evidence type="ECO:0000313" key="2">
    <source>
        <dbReference type="Proteomes" id="UP000307592"/>
    </source>
</evidence>
<dbReference type="AlphaFoldDB" id="A0A5C4RIS9"/>
<comment type="caution">
    <text evidence="1">The sequence shown here is derived from an EMBL/GenBank/DDBJ whole genome shotgun (WGS) entry which is preliminary data.</text>
</comment>
<dbReference type="EMBL" id="SBIJ01000013">
    <property type="protein sequence ID" value="TNH43679.1"/>
    <property type="molecule type" value="Genomic_DNA"/>
</dbReference>
<proteinExistence type="predicted"/>
<sequence length="71" mass="7952">MGLTHLWFGWEAQQIDVMQLMLDTLGVMKELVELTAAHTHHNTGMLENVSAIRNTAYKSAGLKQKYLPVIG</sequence>
<reference evidence="1 2" key="1">
    <citation type="submission" date="2019-01" db="EMBL/GenBank/DDBJ databases">
        <title>Draft genome assembly of Photorhabdus luminescens subsp. sonorensis Caborca.</title>
        <authorList>
            <person name="Duong D.A."/>
            <person name="Espinosa-Artiles P."/>
            <person name="Orozco R.A."/>
            <person name="Molnar I."/>
            <person name="Stock P."/>
        </authorList>
    </citation>
    <scope>NUCLEOTIDE SEQUENCE [LARGE SCALE GENOMIC DNA]</scope>
    <source>
        <strain evidence="1 2">Caborca</strain>
    </source>
</reference>
<accession>A0A5C4RIS9</accession>
<gene>
    <name evidence="1" type="ORF">EP164_10105</name>
</gene>
<name>A0A5C4RIS9_PHOLU</name>
<evidence type="ECO:0000313" key="1">
    <source>
        <dbReference type="EMBL" id="TNH43679.1"/>
    </source>
</evidence>
<dbReference type="Proteomes" id="UP000307592">
    <property type="component" value="Unassembled WGS sequence"/>
</dbReference>
<organism evidence="1 2">
    <name type="scientific">Photorhabdus luminescens subsp. sonorensis</name>
    <dbReference type="NCBI Taxonomy" id="1173677"/>
    <lineage>
        <taxon>Bacteria</taxon>
        <taxon>Pseudomonadati</taxon>
        <taxon>Pseudomonadota</taxon>
        <taxon>Gammaproteobacteria</taxon>
        <taxon>Enterobacterales</taxon>
        <taxon>Morganellaceae</taxon>
        <taxon>Photorhabdus</taxon>
    </lineage>
</organism>